<accession>A0ABU6JDB4</accession>
<evidence type="ECO:0000313" key="2">
    <source>
        <dbReference type="Proteomes" id="UP001352263"/>
    </source>
</evidence>
<dbReference type="RefSeq" id="WP_326508312.1">
    <property type="nucleotide sequence ID" value="NZ_JAWIIV010000020.1"/>
</dbReference>
<protein>
    <submittedName>
        <fullName evidence="1">Uncharacterized protein</fullName>
    </submittedName>
</protein>
<dbReference type="EMBL" id="JAWIIV010000020">
    <property type="protein sequence ID" value="MEC4721627.1"/>
    <property type="molecule type" value="Genomic_DNA"/>
</dbReference>
<dbReference type="Proteomes" id="UP001352263">
    <property type="component" value="Unassembled WGS sequence"/>
</dbReference>
<keyword evidence="2" id="KW-1185">Reference proteome</keyword>
<comment type="caution">
    <text evidence="1">The sequence shown here is derived from an EMBL/GenBank/DDBJ whole genome shotgun (WGS) entry which is preliminary data.</text>
</comment>
<organism evidence="1 2">
    <name type="scientific">Noviherbaspirillum album</name>
    <dbReference type="NCBI Taxonomy" id="3080276"/>
    <lineage>
        <taxon>Bacteria</taxon>
        <taxon>Pseudomonadati</taxon>
        <taxon>Pseudomonadota</taxon>
        <taxon>Betaproteobacteria</taxon>
        <taxon>Burkholderiales</taxon>
        <taxon>Oxalobacteraceae</taxon>
        <taxon>Noviherbaspirillum</taxon>
    </lineage>
</organism>
<reference evidence="1 2" key="1">
    <citation type="submission" date="2023-10" db="EMBL/GenBank/DDBJ databases">
        <title>Noviherbaspirillum sp. CPCC 100848 genome assembly.</title>
        <authorList>
            <person name="Li X.Y."/>
            <person name="Fang X.M."/>
        </authorList>
    </citation>
    <scope>NUCLEOTIDE SEQUENCE [LARGE SCALE GENOMIC DNA]</scope>
    <source>
        <strain evidence="1 2">CPCC 100848</strain>
    </source>
</reference>
<sequence>MFIEIGNGWHINLAHVAKVHVVDQGGIGTTLKLYSLTNDHLGDFNPSSPEELMRVLNLIHSYGKTPTPEIGTLTILG</sequence>
<gene>
    <name evidence="1" type="ORF">RY831_20885</name>
</gene>
<name>A0ABU6JDB4_9BURK</name>
<evidence type="ECO:0000313" key="1">
    <source>
        <dbReference type="EMBL" id="MEC4721627.1"/>
    </source>
</evidence>
<proteinExistence type="predicted"/>